<dbReference type="PANTHER" id="PTHR32039">
    <property type="entry name" value="MAGNESIUM-CHELATASE SUBUNIT CHLI"/>
    <property type="match status" value="1"/>
</dbReference>
<feature type="non-terminal residue" evidence="3">
    <location>
        <position position="1"/>
    </location>
</feature>
<feature type="domain" description="Mg chelatase-related protein C-terminal" evidence="2">
    <location>
        <begin position="84"/>
        <end position="190"/>
    </location>
</feature>
<dbReference type="Gene3D" id="3.40.50.300">
    <property type="entry name" value="P-loop containing nucleotide triphosphate hydrolases"/>
    <property type="match status" value="1"/>
</dbReference>
<dbReference type="InterPro" id="IPR000523">
    <property type="entry name" value="Mg_chelatse_chII-like_cat_dom"/>
</dbReference>
<dbReference type="GO" id="GO:0005524">
    <property type="term" value="F:ATP binding"/>
    <property type="evidence" value="ECO:0007669"/>
    <property type="project" value="InterPro"/>
</dbReference>
<feature type="domain" description="Magnesium chelatase ChlI-like catalytic" evidence="1">
    <location>
        <begin position="1"/>
        <end position="77"/>
    </location>
</feature>
<dbReference type="Pfam" id="PF01078">
    <property type="entry name" value="Mg_chelatase"/>
    <property type="match status" value="1"/>
</dbReference>
<dbReference type="EMBL" id="BARS01053018">
    <property type="protein sequence ID" value="GAG47943.1"/>
    <property type="molecule type" value="Genomic_DNA"/>
</dbReference>
<reference evidence="3" key="1">
    <citation type="journal article" date="2014" name="Front. Microbiol.">
        <title>High frequency of phylogenetically diverse reductive dehalogenase-homologous genes in deep subseafloor sedimentary metagenomes.</title>
        <authorList>
            <person name="Kawai M."/>
            <person name="Futagami T."/>
            <person name="Toyoda A."/>
            <person name="Takaki Y."/>
            <person name="Nishi S."/>
            <person name="Hori S."/>
            <person name="Arai W."/>
            <person name="Tsubouchi T."/>
            <person name="Morono Y."/>
            <person name="Uchiyama I."/>
            <person name="Ito T."/>
            <person name="Fujiyama A."/>
            <person name="Inagaki F."/>
            <person name="Takami H."/>
        </authorList>
    </citation>
    <scope>NUCLEOTIDE SEQUENCE</scope>
    <source>
        <strain evidence="3">Expedition CK06-06</strain>
    </source>
</reference>
<dbReference type="InterPro" id="IPR027417">
    <property type="entry name" value="P-loop_NTPase"/>
</dbReference>
<dbReference type="InterPro" id="IPR045006">
    <property type="entry name" value="CHLI-like"/>
</dbReference>
<comment type="caution">
    <text evidence="3">The sequence shown here is derived from an EMBL/GenBank/DDBJ whole genome shotgun (WGS) entry which is preliminary data.</text>
</comment>
<protein>
    <recommendedName>
        <fullName evidence="4">Magnesium chelatase ChlI-like catalytic domain-containing protein</fullName>
    </recommendedName>
</protein>
<evidence type="ECO:0008006" key="4">
    <source>
        <dbReference type="Google" id="ProtNLM"/>
    </source>
</evidence>
<dbReference type="Pfam" id="PF13335">
    <property type="entry name" value="Mg_chelatase_C"/>
    <property type="match status" value="1"/>
</dbReference>
<name>X0YH61_9ZZZZ</name>
<gene>
    <name evidence="3" type="ORF">S01H1_78741</name>
</gene>
<evidence type="ECO:0000259" key="2">
    <source>
        <dbReference type="Pfam" id="PF13335"/>
    </source>
</evidence>
<evidence type="ECO:0000313" key="3">
    <source>
        <dbReference type="EMBL" id="GAG47943.1"/>
    </source>
</evidence>
<accession>X0YH61</accession>
<organism evidence="3">
    <name type="scientific">marine sediment metagenome</name>
    <dbReference type="NCBI Taxonomy" id="412755"/>
    <lineage>
        <taxon>unclassified sequences</taxon>
        <taxon>metagenomes</taxon>
        <taxon>ecological metagenomes</taxon>
    </lineage>
</organism>
<dbReference type="PANTHER" id="PTHR32039:SF7">
    <property type="entry name" value="COMPETENCE PROTEIN COMM"/>
    <property type="match status" value="1"/>
</dbReference>
<evidence type="ECO:0000259" key="1">
    <source>
        <dbReference type="Pfam" id="PF01078"/>
    </source>
</evidence>
<dbReference type="InterPro" id="IPR025158">
    <property type="entry name" value="Mg_chelat-rel_C"/>
</dbReference>
<sequence length="196" mass="22235">IEDKMVTISRAQGTLTFPANFQLIAAMNPCPCGYYGDPLKPCTCSSSTVTRYQKRISGPLLDRIDIHIEVPRVDYEKLSDDRFGEPSASVQARVESAREIQRQRFHEQESSPEASNLQKLSCNSDMHPAEVRKYCQLDETSRSLMRSAMNQMQLSARAYHRLLKLARTIADLAGEMDIAPQHLAEALQYRPKLTQF</sequence>
<proteinExistence type="predicted"/>
<dbReference type="AlphaFoldDB" id="X0YH61"/>
<dbReference type="SUPFAM" id="SSF52540">
    <property type="entry name" value="P-loop containing nucleoside triphosphate hydrolases"/>
    <property type="match status" value="1"/>
</dbReference>